<name>A0ABR4TN50_9PROT</name>
<proteinExistence type="predicted"/>
<gene>
    <name evidence="2" type="ORF">SMB34_04815</name>
</gene>
<evidence type="ECO:0000259" key="1">
    <source>
        <dbReference type="Pfam" id="PF20275"/>
    </source>
</evidence>
<dbReference type="EMBL" id="AUNC01000023">
    <property type="protein sequence ID" value="KEO55736.1"/>
    <property type="molecule type" value="Genomic_DNA"/>
</dbReference>
<dbReference type="InterPro" id="IPR046919">
    <property type="entry name" value="ABC-3C_CTD10"/>
</dbReference>
<evidence type="ECO:0000313" key="3">
    <source>
        <dbReference type="Proteomes" id="UP000027463"/>
    </source>
</evidence>
<comment type="caution">
    <text evidence="2">The sequence shown here is derived from an EMBL/GenBank/DDBJ whole genome shotgun (WGS) entry which is preliminary data.</text>
</comment>
<dbReference type="Pfam" id="PF20275">
    <property type="entry name" value="CTD10"/>
    <property type="match status" value="1"/>
</dbReference>
<evidence type="ECO:0000313" key="2">
    <source>
        <dbReference type="EMBL" id="KEO55736.1"/>
    </source>
</evidence>
<feature type="domain" description="ABC-three component systems C-terminal" evidence="1">
    <location>
        <begin position="175"/>
        <end position="301"/>
    </location>
</feature>
<protein>
    <recommendedName>
        <fullName evidence="1">ABC-three component systems C-terminal domain-containing protein</fullName>
    </recommendedName>
</protein>
<reference evidence="2 3" key="1">
    <citation type="submission" date="2013-07" db="EMBL/GenBank/DDBJ databases">
        <title>Thalassospira permensis NBRC 106175 Genome Sequencing.</title>
        <authorList>
            <person name="Lai Q."/>
            <person name="Shao Z."/>
        </authorList>
    </citation>
    <scope>NUCLEOTIDE SEQUENCE [LARGE SCALE GENOMIC DNA]</scope>
    <source>
        <strain evidence="2 3">NBRC 106175</strain>
    </source>
</reference>
<dbReference type="Proteomes" id="UP000027463">
    <property type="component" value="Unassembled WGS sequence"/>
</dbReference>
<sequence>MGAVGVMKKSDFNLHFDFAFGNYHHTEFEKWFADMAASVFDTDFESIKAGGIHGDKKSDGRRISTETIYQCYAPESPRTFAENAKAKILDSFPDVISYWPNLKEWVFVHNNVAGLPTSASDALEELRKQYPSIRIFAPSPRRFLKDNFHDKLTLQQLIDIYPSASMNFMNVTMADIRPLLRRVMNHRSTVSVNALDFGDLPDEAKIDFNSLSPDAKFNLQRARPHVDVVERYLTGMNNPQNASKIQAQMRSKYEEAKDMEYNSDEILGELIQFVGGSTVPAENAAAYVIVTYFFDACDIFENVPDDALC</sequence>
<dbReference type="RefSeq" id="WP_205618048.1">
    <property type="nucleotide sequence ID" value="NZ_AUNC01000023.1"/>
</dbReference>
<accession>A0ABR4TN50</accession>
<keyword evidence="3" id="KW-1185">Reference proteome</keyword>
<organism evidence="2 3">
    <name type="scientific">Thalassospira permensis NBRC 106175</name>
    <dbReference type="NCBI Taxonomy" id="1353532"/>
    <lineage>
        <taxon>Bacteria</taxon>
        <taxon>Pseudomonadati</taxon>
        <taxon>Pseudomonadota</taxon>
        <taxon>Alphaproteobacteria</taxon>
        <taxon>Rhodospirillales</taxon>
        <taxon>Thalassospiraceae</taxon>
        <taxon>Thalassospira</taxon>
    </lineage>
</organism>